<dbReference type="InterPro" id="IPR022272">
    <property type="entry name" value="Lipocalin_CS"/>
</dbReference>
<evidence type="ECO:0000313" key="4">
    <source>
        <dbReference type="EMBL" id="MBR0668207.1"/>
    </source>
</evidence>
<dbReference type="PIRSF" id="PIRSF036893">
    <property type="entry name" value="Lipocalin_ApoD"/>
    <property type="match status" value="1"/>
</dbReference>
<dbReference type="CDD" id="cd19438">
    <property type="entry name" value="lipocalin_Blc-like"/>
    <property type="match status" value="1"/>
</dbReference>
<keyword evidence="2" id="KW-0998">Cell outer membrane</keyword>
<feature type="chain" id="PRO_5045015165" description="Outer membrane lipoprotein Blc" evidence="2">
    <location>
        <begin position="17"/>
        <end position="173"/>
    </location>
</feature>
<dbReference type="PANTHER" id="PTHR10612">
    <property type="entry name" value="APOLIPOPROTEIN D"/>
    <property type="match status" value="1"/>
</dbReference>
<protein>
    <recommendedName>
        <fullName evidence="2">Outer membrane lipoprotein Blc</fullName>
    </recommendedName>
</protein>
<feature type="domain" description="Lipocalin/cytosolic fatty-acid binding" evidence="3">
    <location>
        <begin position="29"/>
        <end position="170"/>
    </location>
</feature>
<evidence type="ECO:0000259" key="3">
    <source>
        <dbReference type="Pfam" id="PF08212"/>
    </source>
</evidence>
<dbReference type="PROSITE" id="PS51257">
    <property type="entry name" value="PROKAR_LIPOPROTEIN"/>
    <property type="match status" value="1"/>
</dbReference>
<evidence type="ECO:0000256" key="2">
    <source>
        <dbReference type="PIRNR" id="PIRNR036893"/>
    </source>
</evidence>
<comment type="similarity">
    <text evidence="1 2">Belongs to the calycin superfamily. Lipocalin family.</text>
</comment>
<comment type="subcellular location">
    <subcellularLocation>
        <location evidence="2">Cell outer membrane</location>
    </subcellularLocation>
</comment>
<dbReference type="EMBL" id="JAAGBB010000050">
    <property type="protein sequence ID" value="MBR0668207.1"/>
    <property type="molecule type" value="Genomic_DNA"/>
</dbReference>
<reference evidence="5" key="1">
    <citation type="journal article" date="2021" name="Syst. Appl. Microbiol.">
        <title>Roseomonas hellenica sp. nov., isolated from roots of wild-growing Alkanna tinctoria.</title>
        <authorList>
            <person name="Rat A."/>
            <person name="Naranjo H.D."/>
            <person name="Lebbe L."/>
            <person name="Cnockaert M."/>
            <person name="Krigas N."/>
            <person name="Grigoriadou K."/>
            <person name="Maloupa E."/>
            <person name="Willems A."/>
        </authorList>
    </citation>
    <scope>NUCLEOTIDE SEQUENCE [LARGE SCALE GENOMIC DNA]</scope>
    <source>
        <strain evidence="5">LMG 31523</strain>
    </source>
</reference>
<comment type="function">
    <text evidence="2">Involved in the storage or transport of lipids necessary for membrane maintenance under stressful conditions. Displays a binding preference for lysophospholipids.</text>
</comment>
<keyword evidence="2" id="KW-0446">Lipid-binding</keyword>
<dbReference type="PRINTS" id="PR01171">
    <property type="entry name" value="BCTLIPOCALIN"/>
</dbReference>
<dbReference type="Proteomes" id="UP001196870">
    <property type="component" value="Unassembled WGS sequence"/>
</dbReference>
<comment type="subunit">
    <text evidence="2">Homodimer.</text>
</comment>
<keyword evidence="5" id="KW-1185">Reference proteome</keyword>
<dbReference type="Gene3D" id="2.40.128.20">
    <property type="match status" value="1"/>
</dbReference>
<proteinExistence type="inferred from homology"/>
<dbReference type="Pfam" id="PF08212">
    <property type="entry name" value="Lipocalin_2"/>
    <property type="match status" value="1"/>
</dbReference>
<evidence type="ECO:0000256" key="1">
    <source>
        <dbReference type="ARBA" id="ARBA00006889"/>
    </source>
</evidence>
<dbReference type="SUPFAM" id="SSF50814">
    <property type="entry name" value="Lipocalins"/>
    <property type="match status" value="1"/>
</dbReference>
<dbReference type="InterPro" id="IPR002446">
    <property type="entry name" value="Lipocalin_bac"/>
</dbReference>
<keyword evidence="2" id="KW-0449">Lipoprotein</keyword>
<comment type="caution">
    <text evidence="4">The sequence shown here is derived from an EMBL/GenBank/DDBJ whole genome shotgun (WGS) entry which is preliminary data.</text>
</comment>
<dbReference type="InterPro" id="IPR012674">
    <property type="entry name" value="Calycin"/>
</dbReference>
<dbReference type="PROSITE" id="PS00213">
    <property type="entry name" value="LIPOCALIN"/>
    <property type="match status" value="1"/>
</dbReference>
<sequence length="173" mass="19267">MRRLLLLAALSLAACAGNGIPPPDTVARVDLARYAGRWYEIARFPNSFQDGRQRRCVGVTVDYERELDGTVSVVNRCRNAMDDGREIVARGWARASDGTNAKLRVTFFWPFFGDYWVIALDPQYRWAVVGTPDRENLWILARRPEMGAGAYSAAIGMARAEGFITANLVPTVP</sequence>
<accession>A0ABS5F6N1</accession>
<dbReference type="RefSeq" id="WP_211855980.1">
    <property type="nucleotide sequence ID" value="NZ_JAAGBB010000050.1"/>
</dbReference>
<dbReference type="InterPro" id="IPR047202">
    <property type="entry name" value="Lipocalin_Blc-like_dom"/>
</dbReference>
<dbReference type="InterPro" id="IPR022271">
    <property type="entry name" value="Lipocalin_ApoD"/>
</dbReference>
<name>A0ABS5F6N1_9PROT</name>
<keyword evidence="2" id="KW-0472">Membrane</keyword>
<organism evidence="4 5">
    <name type="scientific">Plastoroseomonas hellenica</name>
    <dbReference type="NCBI Taxonomy" id="2687306"/>
    <lineage>
        <taxon>Bacteria</taxon>
        <taxon>Pseudomonadati</taxon>
        <taxon>Pseudomonadota</taxon>
        <taxon>Alphaproteobacteria</taxon>
        <taxon>Acetobacterales</taxon>
        <taxon>Acetobacteraceae</taxon>
        <taxon>Plastoroseomonas</taxon>
    </lineage>
</organism>
<dbReference type="PANTHER" id="PTHR10612:SF34">
    <property type="entry name" value="APOLIPOPROTEIN D"/>
    <property type="match status" value="1"/>
</dbReference>
<evidence type="ECO:0000313" key="5">
    <source>
        <dbReference type="Proteomes" id="UP001196870"/>
    </source>
</evidence>
<dbReference type="InterPro" id="IPR000566">
    <property type="entry name" value="Lipocln_cytosolic_FA-bd_dom"/>
</dbReference>
<gene>
    <name evidence="4" type="ORF">GXW71_27885</name>
</gene>
<keyword evidence="2" id="KW-0732">Signal</keyword>
<feature type="signal peptide" evidence="2">
    <location>
        <begin position="1"/>
        <end position="16"/>
    </location>
</feature>